<keyword evidence="3" id="KW-0813">Transport</keyword>
<evidence type="ECO:0000256" key="3">
    <source>
        <dbReference type="ARBA" id="ARBA00022448"/>
    </source>
</evidence>
<dbReference type="Proteomes" id="UP001057455">
    <property type="component" value="Unassembled WGS sequence"/>
</dbReference>
<proteinExistence type="inferred from homology"/>
<dbReference type="EMBL" id="BLIY01000008">
    <property type="protein sequence ID" value="GFE53960.1"/>
    <property type="molecule type" value="Genomic_DNA"/>
</dbReference>
<keyword evidence="5" id="KW-0833">Ubl conjugation pathway</keyword>
<evidence type="ECO:0000256" key="4">
    <source>
        <dbReference type="ARBA" id="ARBA00022490"/>
    </source>
</evidence>
<evidence type="ECO:0000256" key="5">
    <source>
        <dbReference type="ARBA" id="ARBA00022786"/>
    </source>
</evidence>
<sequence length="167" mass="18615">MQRAHDILTGTAGRLFPTTGFNFQGKGAVSPSEFIIAGDAIVATDRRWEWVSDYIGTPLECLPRDKQFLRAYDIPCMVLPKLVTRDVGEWTLCDAILDGGDQESSPTQGAQTANFADTDDCANNLYDSGTSNRPERRYDISITYDQYYETPRIWLIGFNAVSIISMA</sequence>
<evidence type="ECO:0000256" key="2">
    <source>
        <dbReference type="ARBA" id="ARBA00007683"/>
    </source>
</evidence>
<dbReference type="GO" id="GO:0015031">
    <property type="term" value="P:protein transport"/>
    <property type="evidence" value="ECO:0007669"/>
    <property type="project" value="UniProtKB-KW"/>
</dbReference>
<dbReference type="GO" id="GO:0061723">
    <property type="term" value="P:glycophagy"/>
    <property type="evidence" value="ECO:0007669"/>
    <property type="project" value="TreeGrafter"/>
</dbReference>
<comment type="caution">
    <text evidence="8">The sequence shown here is derived from an EMBL/GenBank/DDBJ whole genome shotgun (WGS) entry which is preliminary data.</text>
</comment>
<dbReference type="GO" id="GO:0000045">
    <property type="term" value="P:autophagosome assembly"/>
    <property type="evidence" value="ECO:0007669"/>
    <property type="project" value="TreeGrafter"/>
</dbReference>
<evidence type="ECO:0000256" key="1">
    <source>
        <dbReference type="ARBA" id="ARBA00004496"/>
    </source>
</evidence>
<evidence type="ECO:0000313" key="9">
    <source>
        <dbReference type="Proteomes" id="UP001057455"/>
    </source>
</evidence>
<dbReference type="Pfam" id="PF03987">
    <property type="entry name" value="Autophagy_act_C"/>
    <property type="match status" value="1"/>
</dbReference>
<accession>A0A9W5TAK6</accession>
<dbReference type="OrthoDB" id="1584384at2759"/>
<dbReference type="InterPro" id="IPR007135">
    <property type="entry name" value="Atg3/Atg10"/>
</dbReference>
<keyword evidence="9" id="KW-1185">Reference proteome</keyword>
<dbReference type="GO" id="GO:0044804">
    <property type="term" value="P:nucleophagy"/>
    <property type="evidence" value="ECO:0007669"/>
    <property type="project" value="TreeGrafter"/>
</dbReference>
<dbReference type="AlphaFoldDB" id="A0A9W5TAK6"/>
<dbReference type="PANTHER" id="PTHR12866:SF2">
    <property type="entry name" value="UBIQUITIN-LIKE-CONJUGATING ENZYME ATG3"/>
    <property type="match status" value="1"/>
</dbReference>
<dbReference type="GO" id="GO:0000422">
    <property type="term" value="P:autophagy of mitochondrion"/>
    <property type="evidence" value="ECO:0007669"/>
    <property type="project" value="TreeGrafter"/>
</dbReference>
<name>A0A9W5TAK6_BABOV</name>
<reference evidence="8" key="1">
    <citation type="submission" date="2019-12" db="EMBL/GenBank/DDBJ databases">
        <title>Genome sequence of Babesia ovis.</title>
        <authorList>
            <person name="Yamagishi J."/>
            <person name="Sevinc F."/>
            <person name="Xuan X."/>
        </authorList>
    </citation>
    <scope>NUCLEOTIDE SEQUENCE</scope>
    <source>
        <strain evidence="8">Selcuk</strain>
    </source>
</reference>
<evidence type="ECO:0000256" key="6">
    <source>
        <dbReference type="ARBA" id="ARBA00022927"/>
    </source>
</evidence>
<dbReference type="GO" id="GO:0005829">
    <property type="term" value="C:cytosol"/>
    <property type="evidence" value="ECO:0007669"/>
    <property type="project" value="TreeGrafter"/>
</dbReference>
<protein>
    <submittedName>
        <fullName evidence="8">Autophagy-related 3-like</fullName>
    </submittedName>
</protein>
<keyword evidence="4" id="KW-0963">Cytoplasm</keyword>
<dbReference type="PANTHER" id="PTHR12866">
    <property type="entry name" value="UBIQUITIN-LIKE-CONJUGATING ENZYME ATG3"/>
    <property type="match status" value="1"/>
</dbReference>
<evidence type="ECO:0000313" key="8">
    <source>
        <dbReference type="EMBL" id="GFE53960.1"/>
    </source>
</evidence>
<gene>
    <name evidence="8" type="ORF">BaOVIS_013640</name>
</gene>
<evidence type="ECO:0000256" key="7">
    <source>
        <dbReference type="ARBA" id="ARBA00023006"/>
    </source>
</evidence>
<comment type="similarity">
    <text evidence="2">Belongs to the ATG3 family.</text>
</comment>
<keyword evidence="6" id="KW-0653">Protein transport</keyword>
<dbReference type="GO" id="GO:0000407">
    <property type="term" value="C:phagophore assembly site"/>
    <property type="evidence" value="ECO:0007669"/>
    <property type="project" value="TreeGrafter"/>
</dbReference>
<organism evidence="8 9">
    <name type="scientific">Babesia ovis</name>
    <dbReference type="NCBI Taxonomy" id="5869"/>
    <lineage>
        <taxon>Eukaryota</taxon>
        <taxon>Sar</taxon>
        <taxon>Alveolata</taxon>
        <taxon>Apicomplexa</taxon>
        <taxon>Aconoidasida</taxon>
        <taxon>Piroplasmida</taxon>
        <taxon>Babesiidae</taxon>
        <taxon>Babesia</taxon>
    </lineage>
</organism>
<dbReference type="GO" id="GO:0019776">
    <property type="term" value="F:Atg8-family ligase activity"/>
    <property type="evidence" value="ECO:0007669"/>
    <property type="project" value="TreeGrafter"/>
</dbReference>
<keyword evidence="7" id="KW-0072">Autophagy</keyword>
<comment type="subcellular location">
    <subcellularLocation>
        <location evidence="1">Cytoplasm</location>
    </subcellularLocation>
</comment>